<organism evidence="2 3">
    <name type="scientific">Podarcis lilfordi</name>
    <name type="common">Lilford's wall lizard</name>
    <dbReference type="NCBI Taxonomy" id="74358"/>
    <lineage>
        <taxon>Eukaryota</taxon>
        <taxon>Metazoa</taxon>
        <taxon>Chordata</taxon>
        <taxon>Craniata</taxon>
        <taxon>Vertebrata</taxon>
        <taxon>Euteleostomi</taxon>
        <taxon>Lepidosauria</taxon>
        <taxon>Squamata</taxon>
        <taxon>Bifurcata</taxon>
        <taxon>Unidentata</taxon>
        <taxon>Episquamata</taxon>
        <taxon>Laterata</taxon>
        <taxon>Lacertibaenia</taxon>
        <taxon>Lacertidae</taxon>
        <taxon>Podarcis</taxon>
    </lineage>
</organism>
<evidence type="ECO:0000256" key="1">
    <source>
        <dbReference type="SAM" id="MobiDB-lite"/>
    </source>
</evidence>
<dbReference type="EMBL" id="OX395129">
    <property type="protein sequence ID" value="CAI5773256.1"/>
    <property type="molecule type" value="Genomic_DNA"/>
</dbReference>
<gene>
    <name evidence="2" type="ORF">PODLI_1B028004</name>
</gene>
<name>A0AA35K7M8_9SAUR</name>
<evidence type="ECO:0000313" key="3">
    <source>
        <dbReference type="Proteomes" id="UP001178461"/>
    </source>
</evidence>
<keyword evidence="3" id="KW-1185">Reference proteome</keyword>
<sequence length="70" mass="7767">MPTQPRFLHISAKRAHSSTGSRSKKQTLTLLSIATFINKSLGMPPAHATEVNHRGTEGLHHIQARAVWQE</sequence>
<evidence type="ECO:0000313" key="2">
    <source>
        <dbReference type="EMBL" id="CAI5773256.1"/>
    </source>
</evidence>
<proteinExistence type="predicted"/>
<protein>
    <submittedName>
        <fullName evidence="2">Uncharacterized protein</fullName>
    </submittedName>
</protein>
<accession>A0AA35K7M8</accession>
<reference evidence="2" key="1">
    <citation type="submission" date="2022-12" db="EMBL/GenBank/DDBJ databases">
        <authorList>
            <person name="Alioto T."/>
            <person name="Alioto T."/>
            <person name="Gomez Garrido J."/>
        </authorList>
    </citation>
    <scope>NUCLEOTIDE SEQUENCE</scope>
</reference>
<dbReference type="AlphaFoldDB" id="A0AA35K7M8"/>
<dbReference type="Proteomes" id="UP001178461">
    <property type="component" value="Chromosome 4"/>
</dbReference>
<feature type="region of interest" description="Disordered" evidence="1">
    <location>
        <begin position="1"/>
        <end position="24"/>
    </location>
</feature>